<gene>
    <name evidence="5" type="ORF">PMAYCL1PPCAC_19174</name>
</gene>
<dbReference type="InterPro" id="IPR035500">
    <property type="entry name" value="NHR-like_dom_sf"/>
</dbReference>
<evidence type="ECO:0000256" key="2">
    <source>
        <dbReference type="ARBA" id="ARBA00023163"/>
    </source>
</evidence>
<feature type="non-terminal residue" evidence="5">
    <location>
        <position position="203"/>
    </location>
</feature>
<keyword evidence="2" id="KW-0804">Transcription</keyword>
<dbReference type="Gene3D" id="1.10.565.10">
    <property type="entry name" value="Retinoid X Receptor"/>
    <property type="match status" value="1"/>
</dbReference>
<feature type="non-terminal residue" evidence="5">
    <location>
        <position position="1"/>
    </location>
</feature>
<evidence type="ECO:0000256" key="3">
    <source>
        <dbReference type="ARBA" id="ARBA00023170"/>
    </source>
</evidence>
<dbReference type="InterPro" id="IPR000536">
    <property type="entry name" value="Nucl_hrmn_rcpt_lig-bd"/>
</dbReference>
<dbReference type="EMBL" id="BTRK01000004">
    <property type="protein sequence ID" value="GMR48979.1"/>
    <property type="molecule type" value="Genomic_DNA"/>
</dbReference>
<sequence>HVSQELYSAHVDHCYSIMHATGVETHAFFTNAFPALKRLNKNEQTVICKDYLKAFSMFDCYQRTKSVWKEIGGRFTMCSMVTCYDAETGLDGDRSRIVNLKSLTSSFENYGMDQNMIFLPLFNRIELTEQEVNALMVLELTEAAVSYELSDEALRVLGEYREEAPNELQEYYREELGIDDFSRRLGNLVTISHTIQECKTLFN</sequence>
<evidence type="ECO:0000259" key="4">
    <source>
        <dbReference type="Pfam" id="PF00104"/>
    </source>
</evidence>
<dbReference type="GO" id="GO:0003700">
    <property type="term" value="F:DNA-binding transcription factor activity"/>
    <property type="evidence" value="ECO:0007669"/>
    <property type="project" value="TreeGrafter"/>
</dbReference>
<keyword evidence="6" id="KW-1185">Reference proteome</keyword>
<dbReference type="AlphaFoldDB" id="A0AAN5CQY0"/>
<evidence type="ECO:0000313" key="5">
    <source>
        <dbReference type="EMBL" id="GMR48979.1"/>
    </source>
</evidence>
<dbReference type="PANTHER" id="PTHR46011:SF6">
    <property type="entry name" value="HIGH ZINC ACTIVATED NUCLEAR RECEPTOR PROTEIN"/>
    <property type="match status" value="1"/>
</dbReference>
<comment type="caution">
    <text evidence="5">The sequence shown here is derived from an EMBL/GenBank/DDBJ whole genome shotgun (WGS) entry which is preliminary data.</text>
</comment>
<dbReference type="GO" id="GO:0005634">
    <property type="term" value="C:nucleus"/>
    <property type="evidence" value="ECO:0007669"/>
    <property type="project" value="TreeGrafter"/>
</dbReference>
<protein>
    <recommendedName>
        <fullName evidence="4">NR LBD domain-containing protein</fullName>
    </recommendedName>
</protein>
<dbReference type="SUPFAM" id="SSF48508">
    <property type="entry name" value="Nuclear receptor ligand-binding domain"/>
    <property type="match status" value="1"/>
</dbReference>
<dbReference type="Proteomes" id="UP001328107">
    <property type="component" value="Unassembled WGS sequence"/>
</dbReference>
<evidence type="ECO:0000313" key="6">
    <source>
        <dbReference type="Proteomes" id="UP001328107"/>
    </source>
</evidence>
<evidence type="ECO:0000256" key="1">
    <source>
        <dbReference type="ARBA" id="ARBA00023015"/>
    </source>
</evidence>
<dbReference type="PANTHER" id="PTHR46011">
    <property type="entry name" value="NUCLEAR HORMONE RECEPTOR FAMILY MEMBER NHR-86-RELATED"/>
    <property type="match status" value="1"/>
</dbReference>
<dbReference type="Pfam" id="PF00104">
    <property type="entry name" value="Hormone_recep"/>
    <property type="match status" value="1"/>
</dbReference>
<organism evidence="5 6">
    <name type="scientific">Pristionchus mayeri</name>
    <dbReference type="NCBI Taxonomy" id="1317129"/>
    <lineage>
        <taxon>Eukaryota</taxon>
        <taxon>Metazoa</taxon>
        <taxon>Ecdysozoa</taxon>
        <taxon>Nematoda</taxon>
        <taxon>Chromadorea</taxon>
        <taxon>Rhabditida</taxon>
        <taxon>Rhabditina</taxon>
        <taxon>Diplogasteromorpha</taxon>
        <taxon>Diplogasteroidea</taxon>
        <taxon>Neodiplogasteridae</taxon>
        <taxon>Pristionchus</taxon>
    </lineage>
</organism>
<keyword evidence="3" id="KW-0675">Receptor</keyword>
<accession>A0AAN5CQY0</accession>
<feature type="domain" description="NR LBD" evidence="4">
    <location>
        <begin position="5"/>
        <end position="197"/>
    </location>
</feature>
<proteinExistence type="predicted"/>
<reference evidence="6" key="1">
    <citation type="submission" date="2022-10" db="EMBL/GenBank/DDBJ databases">
        <title>Genome assembly of Pristionchus species.</title>
        <authorList>
            <person name="Yoshida K."/>
            <person name="Sommer R.J."/>
        </authorList>
    </citation>
    <scope>NUCLEOTIDE SEQUENCE [LARGE SCALE GENOMIC DNA]</scope>
    <source>
        <strain evidence="6">RS5460</strain>
    </source>
</reference>
<keyword evidence="1" id="KW-0805">Transcription regulation</keyword>
<name>A0AAN5CQY0_9BILA</name>